<accession>A0ABN1WFI4</accession>
<proteinExistence type="predicted"/>
<organism evidence="2 3">
    <name type="scientific">Prauserella halophila</name>
    <dbReference type="NCBI Taxonomy" id="185641"/>
    <lineage>
        <taxon>Bacteria</taxon>
        <taxon>Bacillati</taxon>
        <taxon>Actinomycetota</taxon>
        <taxon>Actinomycetes</taxon>
        <taxon>Pseudonocardiales</taxon>
        <taxon>Pseudonocardiaceae</taxon>
        <taxon>Prauserella</taxon>
    </lineage>
</organism>
<dbReference type="EMBL" id="BAAALN010000010">
    <property type="protein sequence ID" value="GAA1244617.1"/>
    <property type="molecule type" value="Genomic_DNA"/>
</dbReference>
<evidence type="ECO:0000313" key="2">
    <source>
        <dbReference type="EMBL" id="GAA1244617.1"/>
    </source>
</evidence>
<evidence type="ECO:0000256" key="1">
    <source>
        <dbReference type="SAM" id="MobiDB-lite"/>
    </source>
</evidence>
<name>A0ABN1WFI4_9PSEU</name>
<protein>
    <submittedName>
        <fullName evidence="2">Uncharacterized protein</fullName>
    </submittedName>
</protein>
<comment type="caution">
    <text evidence="2">The sequence shown here is derived from an EMBL/GenBank/DDBJ whole genome shotgun (WGS) entry which is preliminary data.</text>
</comment>
<feature type="region of interest" description="Disordered" evidence="1">
    <location>
        <begin position="61"/>
        <end position="96"/>
    </location>
</feature>
<feature type="compositionally biased region" description="Polar residues" evidence="1">
    <location>
        <begin position="64"/>
        <end position="79"/>
    </location>
</feature>
<dbReference type="Proteomes" id="UP001500653">
    <property type="component" value="Unassembled WGS sequence"/>
</dbReference>
<reference evidence="2 3" key="1">
    <citation type="journal article" date="2019" name="Int. J. Syst. Evol. Microbiol.">
        <title>The Global Catalogue of Microorganisms (GCM) 10K type strain sequencing project: providing services to taxonomists for standard genome sequencing and annotation.</title>
        <authorList>
            <consortium name="The Broad Institute Genomics Platform"/>
            <consortium name="The Broad Institute Genome Sequencing Center for Infectious Disease"/>
            <person name="Wu L."/>
            <person name="Ma J."/>
        </authorList>
    </citation>
    <scope>NUCLEOTIDE SEQUENCE [LARGE SCALE GENOMIC DNA]</scope>
    <source>
        <strain evidence="2 3">JCM 13023</strain>
    </source>
</reference>
<evidence type="ECO:0000313" key="3">
    <source>
        <dbReference type="Proteomes" id="UP001500653"/>
    </source>
</evidence>
<keyword evidence="3" id="KW-1185">Reference proteome</keyword>
<gene>
    <name evidence="2" type="ORF">GCM10009676_33080</name>
</gene>
<sequence>MDAIVSAVSVGRNGDSDTARRDLLRLWARIGVTGDPFHRCTLAHHLADLYDGPAEAPWTRRRCTSASTGRLSGPGSRNTGPEPEARVRSASSAGAW</sequence>